<dbReference type="KEGG" id="aten:116286290"/>
<dbReference type="InterPro" id="IPR000998">
    <property type="entry name" value="MAM_dom"/>
</dbReference>
<feature type="domain" description="MAM" evidence="10">
    <location>
        <begin position="108"/>
        <end position="270"/>
    </location>
</feature>
<dbReference type="InterPro" id="IPR051560">
    <property type="entry name" value="MAM_domain-containing"/>
</dbReference>
<keyword evidence="5" id="KW-1133">Transmembrane helix</keyword>
<dbReference type="PROSITE" id="PS51670">
    <property type="entry name" value="SHKT"/>
    <property type="match status" value="3"/>
</dbReference>
<feature type="compositionally biased region" description="Basic and acidic residues" evidence="9">
    <location>
        <begin position="33"/>
        <end position="50"/>
    </location>
</feature>
<evidence type="ECO:0000313" key="13">
    <source>
        <dbReference type="RefSeq" id="XP_031548612.1"/>
    </source>
</evidence>
<evidence type="ECO:0000313" key="12">
    <source>
        <dbReference type="Proteomes" id="UP000515163"/>
    </source>
</evidence>
<dbReference type="Proteomes" id="UP000515163">
    <property type="component" value="Unplaced"/>
</dbReference>
<dbReference type="Gene3D" id="2.60.120.200">
    <property type="match status" value="1"/>
</dbReference>
<dbReference type="PROSITE" id="PS50060">
    <property type="entry name" value="MAM_2"/>
    <property type="match status" value="1"/>
</dbReference>
<proteinExistence type="predicted"/>
<evidence type="ECO:0000256" key="6">
    <source>
        <dbReference type="ARBA" id="ARBA00023136"/>
    </source>
</evidence>
<evidence type="ECO:0000259" key="11">
    <source>
        <dbReference type="PROSITE" id="PS51670"/>
    </source>
</evidence>
<dbReference type="SUPFAM" id="SSF82895">
    <property type="entry name" value="TSP-1 type 1 repeat"/>
    <property type="match status" value="1"/>
</dbReference>
<dbReference type="SMART" id="SM00137">
    <property type="entry name" value="MAM"/>
    <property type="match status" value="1"/>
</dbReference>
<dbReference type="Gene3D" id="1.10.10.1870">
    <property type="entry name" value="ShTK domain-like"/>
    <property type="match status" value="1"/>
</dbReference>
<feature type="domain" description="ShKT" evidence="11">
    <location>
        <begin position="343"/>
        <end position="377"/>
    </location>
</feature>
<dbReference type="FunFam" id="2.20.100.10:FF:000007">
    <property type="entry name" value="Thrombospondin 1"/>
    <property type="match status" value="1"/>
</dbReference>
<dbReference type="PROSITE" id="PS50092">
    <property type="entry name" value="TSP1"/>
    <property type="match status" value="1"/>
</dbReference>
<dbReference type="InterPro" id="IPR036383">
    <property type="entry name" value="TSP1_rpt_sf"/>
</dbReference>
<feature type="domain" description="ShKT" evidence="11">
    <location>
        <begin position="381"/>
        <end position="415"/>
    </location>
</feature>
<dbReference type="SMART" id="SM00209">
    <property type="entry name" value="TSP1"/>
    <property type="match status" value="1"/>
</dbReference>
<dbReference type="AlphaFoldDB" id="A0A6P8H7B4"/>
<keyword evidence="6" id="KW-0472">Membrane</keyword>
<evidence type="ECO:0000256" key="4">
    <source>
        <dbReference type="ARBA" id="ARBA00022737"/>
    </source>
</evidence>
<dbReference type="SUPFAM" id="SSF49899">
    <property type="entry name" value="Concanavalin A-like lectins/glucanases"/>
    <property type="match status" value="1"/>
</dbReference>
<protein>
    <submittedName>
        <fullName evidence="13">Zonadhesin-like</fullName>
    </submittedName>
</protein>
<dbReference type="InterPro" id="IPR000884">
    <property type="entry name" value="TSP1_rpt"/>
</dbReference>
<evidence type="ECO:0000259" key="10">
    <source>
        <dbReference type="PROSITE" id="PS50060"/>
    </source>
</evidence>
<comment type="subcellular location">
    <subcellularLocation>
        <location evidence="1">Membrane</location>
        <topology evidence="1">Single-pass membrane protein</topology>
    </subcellularLocation>
</comment>
<dbReference type="SMART" id="SM00254">
    <property type="entry name" value="ShKT"/>
    <property type="match status" value="3"/>
</dbReference>
<keyword evidence="2" id="KW-0800">Toxin</keyword>
<accession>A0A6P8H7B4</accession>
<evidence type="ECO:0000256" key="1">
    <source>
        <dbReference type="ARBA" id="ARBA00004167"/>
    </source>
</evidence>
<dbReference type="RefSeq" id="XP_031548612.1">
    <property type="nucleotide sequence ID" value="XM_031692752.1"/>
</dbReference>
<name>A0A6P8H7B4_ACTTE</name>
<dbReference type="Pfam" id="PF00629">
    <property type="entry name" value="MAM"/>
    <property type="match status" value="1"/>
</dbReference>
<comment type="caution">
    <text evidence="8">Lacks conserved residue(s) required for the propagation of feature annotation.</text>
</comment>
<organism evidence="12 13">
    <name type="scientific">Actinia tenebrosa</name>
    <name type="common">Australian red waratah sea anemone</name>
    <dbReference type="NCBI Taxonomy" id="6105"/>
    <lineage>
        <taxon>Eukaryota</taxon>
        <taxon>Metazoa</taxon>
        <taxon>Cnidaria</taxon>
        <taxon>Anthozoa</taxon>
        <taxon>Hexacorallia</taxon>
        <taxon>Actiniaria</taxon>
        <taxon>Actiniidae</taxon>
        <taxon>Actinia</taxon>
    </lineage>
</organism>
<dbReference type="PANTHER" id="PTHR23282">
    <property type="entry name" value="APICAL ENDOSOMAL GLYCOPROTEIN PRECURSOR"/>
    <property type="match status" value="1"/>
</dbReference>
<sequence length="456" mass="51448">MAVKCESDISDDENEGRSSKSRKKSRKRKMKKLKCESSDNDTTSEKPVDGHWGRWSSWSTCSKSCGIGKQTRTRLCNDPPPKYSGKSCVGSNTTEQSCKVSTCGLGPDDCDFEDTLCHWHQPTTYEENNFRWERYTGNTPSSNTGPSEDHTTKTGFYVFAEASSPASEGKTANFVSKEFPPTEIRCVTFYYHMYGEGMGTLNLFVNDTSTGDMRLLFTKTGNQGDEWKKGNATISSSGKYKVVFQAVRGMTFESDIAIDDVMFYKTSCQAITTTPPVVTTQPPVVTTQPPVPPVVTTQPPVVTTKPPVVTTQPPVVTTKLPIVTTLATTKRPWTFPPTKAPTCQDYDRYCQSWANRGECTRNPRYMNVYCKKSCGRCSSGCTDYNNNCRYWASIGECWRNSLYMHTNCRKSCRFCTTPPRCVDRSSTSWCQANRYFCSFTRYHQFRQNCKKTCRLC</sequence>
<feature type="compositionally biased region" description="Basic residues" evidence="9">
    <location>
        <begin position="19"/>
        <end position="32"/>
    </location>
</feature>
<feature type="region of interest" description="Disordered" evidence="9">
    <location>
        <begin position="1"/>
        <end position="50"/>
    </location>
</feature>
<gene>
    <name evidence="13" type="primary">LOC116286290</name>
</gene>
<dbReference type="Gene3D" id="1.10.10.1940">
    <property type="match status" value="1"/>
</dbReference>
<dbReference type="PANTHER" id="PTHR23282:SF146">
    <property type="entry name" value="RT07201P-RELATED"/>
    <property type="match status" value="1"/>
</dbReference>
<keyword evidence="3" id="KW-0812">Transmembrane</keyword>
<dbReference type="OrthoDB" id="412155at2759"/>
<evidence type="ECO:0000256" key="5">
    <source>
        <dbReference type="ARBA" id="ARBA00022989"/>
    </source>
</evidence>
<evidence type="ECO:0000256" key="3">
    <source>
        <dbReference type="ARBA" id="ARBA00022692"/>
    </source>
</evidence>
<dbReference type="Pfam" id="PF00090">
    <property type="entry name" value="TSP_1"/>
    <property type="match status" value="1"/>
</dbReference>
<dbReference type="GO" id="GO:0016020">
    <property type="term" value="C:membrane"/>
    <property type="evidence" value="ECO:0007669"/>
    <property type="project" value="UniProtKB-SubCell"/>
</dbReference>
<keyword evidence="7 8" id="KW-1015">Disulfide bond</keyword>
<feature type="disulfide bond" evidence="8">
    <location>
        <begin position="381"/>
        <end position="415"/>
    </location>
</feature>
<dbReference type="InterPro" id="IPR003582">
    <property type="entry name" value="ShKT_dom"/>
</dbReference>
<keyword evidence="12" id="KW-1185">Reference proteome</keyword>
<keyword evidence="4" id="KW-0677">Repeat</keyword>
<feature type="domain" description="ShKT" evidence="11">
    <location>
        <begin position="421"/>
        <end position="456"/>
    </location>
</feature>
<evidence type="ECO:0000256" key="9">
    <source>
        <dbReference type="SAM" id="MobiDB-lite"/>
    </source>
</evidence>
<dbReference type="CDD" id="cd06263">
    <property type="entry name" value="MAM"/>
    <property type="match status" value="1"/>
</dbReference>
<dbReference type="InParanoid" id="A0A6P8H7B4"/>
<dbReference type="Gene3D" id="2.20.100.10">
    <property type="entry name" value="Thrombospondin type-1 (TSP1) repeat"/>
    <property type="match status" value="1"/>
</dbReference>
<evidence type="ECO:0000256" key="7">
    <source>
        <dbReference type="ARBA" id="ARBA00023157"/>
    </source>
</evidence>
<dbReference type="PRINTS" id="PR01705">
    <property type="entry name" value="TSP1REPEAT"/>
</dbReference>
<dbReference type="GO" id="GO:0090729">
    <property type="term" value="F:toxin activity"/>
    <property type="evidence" value="ECO:0007669"/>
    <property type="project" value="UniProtKB-KW"/>
</dbReference>
<evidence type="ECO:0000256" key="2">
    <source>
        <dbReference type="ARBA" id="ARBA00022656"/>
    </source>
</evidence>
<dbReference type="InterPro" id="IPR013320">
    <property type="entry name" value="ConA-like_dom_sf"/>
</dbReference>
<reference evidence="13" key="1">
    <citation type="submission" date="2025-08" db="UniProtKB">
        <authorList>
            <consortium name="RefSeq"/>
        </authorList>
    </citation>
    <scope>IDENTIFICATION</scope>
    <source>
        <tissue evidence="13">Tentacle</tissue>
    </source>
</reference>
<feature type="disulfide bond" evidence="8">
    <location>
        <begin position="343"/>
        <end position="377"/>
    </location>
</feature>
<evidence type="ECO:0000256" key="8">
    <source>
        <dbReference type="PROSITE-ProRule" id="PRU01005"/>
    </source>
</evidence>
<dbReference type="GeneID" id="116286290"/>
<dbReference type="Pfam" id="PF01549">
    <property type="entry name" value="ShK"/>
    <property type="match status" value="3"/>
</dbReference>